<keyword evidence="2" id="KW-1185">Reference proteome</keyword>
<comment type="caution">
    <text evidence="1">The sequence shown here is derived from an EMBL/GenBank/DDBJ whole genome shotgun (WGS) entry which is preliminary data.</text>
</comment>
<dbReference type="Proteomes" id="UP000821865">
    <property type="component" value="Chromosome 11"/>
</dbReference>
<name>A0ACB8DLF1_DERSI</name>
<protein>
    <submittedName>
        <fullName evidence="1">Uncharacterized protein</fullName>
    </submittedName>
</protein>
<reference evidence="1" key="1">
    <citation type="submission" date="2020-05" db="EMBL/GenBank/DDBJ databases">
        <title>Large-scale comparative analyses of tick genomes elucidate their genetic diversity and vector capacities.</title>
        <authorList>
            <person name="Jia N."/>
            <person name="Wang J."/>
            <person name="Shi W."/>
            <person name="Du L."/>
            <person name="Sun Y."/>
            <person name="Zhan W."/>
            <person name="Jiang J."/>
            <person name="Wang Q."/>
            <person name="Zhang B."/>
            <person name="Ji P."/>
            <person name="Sakyi L.B."/>
            <person name="Cui X."/>
            <person name="Yuan T."/>
            <person name="Jiang B."/>
            <person name="Yang W."/>
            <person name="Lam T.T.-Y."/>
            <person name="Chang Q."/>
            <person name="Ding S."/>
            <person name="Wang X."/>
            <person name="Zhu J."/>
            <person name="Ruan X."/>
            <person name="Zhao L."/>
            <person name="Wei J."/>
            <person name="Que T."/>
            <person name="Du C."/>
            <person name="Cheng J."/>
            <person name="Dai P."/>
            <person name="Han X."/>
            <person name="Huang E."/>
            <person name="Gao Y."/>
            <person name="Liu J."/>
            <person name="Shao H."/>
            <person name="Ye R."/>
            <person name="Li L."/>
            <person name="Wei W."/>
            <person name="Wang X."/>
            <person name="Wang C."/>
            <person name="Yang T."/>
            <person name="Huo Q."/>
            <person name="Li W."/>
            <person name="Guo W."/>
            <person name="Chen H."/>
            <person name="Zhou L."/>
            <person name="Ni X."/>
            <person name="Tian J."/>
            <person name="Zhou Y."/>
            <person name="Sheng Y."/>
            <person name="Liu T."/>
            <person name="Pan Y."/>
            <person name="Xia L."/>
            <person name="Li J."/>
            <person name="Zhao F."/>
            <person name="Cao W."/>
        </authorList>
    </citation>
    <scope>NUCLEOTIDE SEQUENCE</scope>
    <source>
        <strain evidence="1">Dsil-2018</strain>
    </source>
</reference>
<evidence type="ECO:0000313" key="1">
    <source>
        <dbReference type="EMBL" id="KAH7971404.1"/>
    </source>
</evidence>
<evidence type="ECO:0000313" key="2">
    <source>
        <dbReference type="Proteomes" id="UP000821865"/>
    </source>
</evidence>
<sequence>MAAMKWQNLPISAKLEIIRRVERTEKKSDVAAAYSIQRSMLSMILKNKANVWAKADKRPGATGAQRIRTAAYEDVEAAVYKWFIDRFKECHSIVGLAVTSESCAVDVSSVHKWIEENWSDIRSRYHPRDIFNADWAGIGDGAALFWQMLPNKMLVCRDDKSHGGKVNKARISMLLTINVD</sequence>
<gene>
    <name evidence="1" type="ORF">HPB49_023494</name>
</gene>
<dbReference type="EMBL" id="CM023480">
    <property type="protein sequence ID" value="KAH7971404.1"/>
    <property type="molecule type" value="Genomic_DNA"/>
</dbReference>
<accession>A0ACB8DLF1</accession>
<organism evidence="1 2">
    <name type="scientific">Dermacentor silvarum</name>
    <name type="common">Tick</name>
    <dbReference type="NCBI Taxonomy" id="543639"/>
    <lineage>
        <taxon>Eukaryota</taxon>
        <taxon>Metazoa</taxon>
        <taxon>Ecdysozoa</taxon>
        <taxon>Arthropoda</taxon>
        <taxon>Chelicerata</taxon>
        <taxon>Arachnida</taxon>
        <taxon>Acari</taxon>
        <taxon>Parasitiformes</taxon>
        <taxon>Ixodida</taxon>
        <taxon>Ixodoidea</taxon>
        <taxon>Ixodidae</taxon>
        <taxon>Rhipicephalinae</taxon>
        <taxon>Dermacentor</taxon>
    </lineage>
</organism>
<proteinExistence type="predicted"/>